<feature type="domain" description="Acyl-CoA dehydrogenase/oxidase N-terminal" evidence="6">
    <location>
        <begin position="17"/>
        <end position="127"/>
    </location>
</feature>
<keyword evidence="8" id="KW-1185">Reference proteome</keyword>
<dbReference type="Gene3D" id="2.40.110.10">
    <property type="entry name" value="Butyryl-CoA Dehydrogenase, subunit A, domain 2"/>
    <property type="match status" value="1"/>
</dbReference>
<dbReference type="PANTHER" id="PTHR43884:SF12">
    <property type="entry name" value="ISOVALERYL-COA DEHYDROGENASE, MITOCHONDRIAL-RELATED"/>
    <property type="match status" value="1"/>
</dbReference>
<dbReference type="AlphaFoldDB" id="A0A3P8L786"/>
<dbReference type="GO" id="GO:0003995">
    <property type="term" value="F:acyl-CoA dehydrogenase activity"/>
    <property type="evidence" value="ECO:0007669"/>
    <property type="project" value="InterPro"/>
</dbReference>
<keyword evidence="3" id="KW-0285">Flavoprotein</keyword>
<keyword evidence="5" id="KW-0560">Oxidoreductase</keyword>
<comment type="cofactor">
    <cofactor evidence="1">
        <name>FAD</name>
        <dbReference type="ChEBI" id="CHEBI:57692"/>
    </cofactor>
</comment>
<dbReference type="InterPro" id="IPR013786">
    <property type="entry name" value="AcylCoA_DH/ox_N"/>
</dbReference>
<dbReference type="InterPro" id="IPR009100">
    <property type="entry name" value="AcylCoA_DH/oxidase_NM_dom_sf"/>
</dbReference>
<evidence type="ECO:0000256" key="3">
    <source>
        <dbReference type="ARBA" id="ARBA00022630"/>
    </source>
</evidence>
<dbReference type="PANTHER" id="PTHR43884">
    <property type="entry name" value="ACYL-COA DEHYDROGENASE"/>
    <property type="match status" value="1"/>
</dbReference>
<keyword evidence="4" id="KW-0274">FAD</keyword>
<dbReference type="InterPro" id="IPR037069">
    <property type="entry name" value="AcylCoA_DH/ox_N_sf"/>
</dbReference>
<gene>
    <name evidence="7" type="ORF">ECPE_LOCUS13707</name>
</gene>
<evidence type="ECO:0000256" key="2">
    <source>
        <dbReference type="ARBA" id="ARBA00009347"/>
    </source>
</evidence>
<evidence type="ECO:0000313" key="8">
    <source>
        <dbReference type="Proteomes" id="UP000272942"/>
    </source>
</evidence>
<dbReference type="PROSITE" id="PS00072">
    <property type="entry name" value="ACYL_COA_DH_1"/>
    <property type="match status" value="1"/>
</dbReference>
<dbReference type="GO" id="GO:0033539">
    <property type="term" value="P:fatty acid beta-oxidation using acyl-CoA dehydrogenase"/>
    <property type="evidence" value="ECO:0007669"/>
    <property type="project" value="TreeGrafter"/>
</dbReference>
<dbReference type="OrthoDB" id="9988775at2759"/>
<dbReference type="GO" id="GO:0050660">
    <property type="term" value="F:flavin adenine dinucleotide binding"/>
    <property type="evidence" value="ECO:0007669"/>
    <property type="project" value="InterPro"/>
</dbReference>
<evidence type="ECO:0000256" key="5">
    <source>
        <dbReference type="ARBA" id="ARBA00023002"/>
    </source>
</evidence>
<dbReference type="FunFam" id="1.10.540.10:FF:000002">
    <property type="entry name" value="Acyl-CoA dehydrogenase FadE19"/>
    <property type="match status" value="1"/>
</dbReference>
<proteinExistence type="inferred from homology"/>
<dbReference type="Proteomes" id="UP000272942">
    <property type="component" value="Unassembled WGS sequence"/>
</dbReference>
<accession>A0A3P8L786</accession>
<dbReference type="GO" id="GO:0046359">
    <property type="term" value="P:butyrate catabolic process"/>
    <property type="evidence" value="ECO:0007669"/>
    <property type="project" value="TreeGrafter"/>
</dbReference>
<evidence type="ECO:0000313" key="7">
    <source>
        <dbReference type="EMBL" id="VDP90979.1"/>
    </source>
</evidence>
<organism evidence="7 8">
    <name type="scientific">Echinostoma caproni</name>
    <dbReference type="NCBI Taxonomy" id="27848"/>
    <lineage>
        <taxon>Eukaryota</taxon>
        <taxon>Metazoa</taxon>
        <taxon>Spiralia</taxon>
        <taxon>Lophotrochozoa</taxon>
        <taxon>Platyhelminthes</taxon>
        <taxon>Trematoda</taxon>
        <taxon>Digenea</taxon>
        <taxon>Plagiorchiida</taxon>
        <taxon>Echinostomata</taxon>
        <taxon>Echinostomatoidea</taxon>
        <taxon>Echinostomatidae</taxon>
        <taxon>Echinostoma</taxon>
    </lineage>
</organism>
<comment type="similarity">
    <text evidence="2">Belongs to the acyl-CoA dehydrogenase family.</text>
</comment>
<dbReference type="Pfam" id="PF02771">
    <property type="entry name" value="Acyl-CoA_dh_N"/>
    <property type="match status" value="1"/>
</dbReference>
<evidence type="ECO:0000259" key="6">
    <source>
        <dbReference type="Pfam" id="PF02771"/>
    </source>
</evidence>
<dbReference type="SUPFAM" id="SSF56645">
    <property type="entry name" value="Acyl-CoA dehydrogenase NM domain-like"/>
    <property type="match status" value="1"/>
</dbReference>
<dbReference type="Gene3D" id="1.10.540.10">
    <property type="entry name" value="Acyl-CoA dehydrogenase/oxidase, N-terminal domain"/>
    <property type="match status" value="1"/>
</dbReference>
<evidence type="ECO:0000256" key="4">
    <source>
        <dbReference type="ARBA" id="ARBA00022827"/>
    </source>
</evidence>
<sequence length="170" mass="18659">MLVKTLQKRHIFDLPASHVQLQKTCRRFTDELLAQRASMFDKEGKFPTDAVRQIGQLGLMSMLVPEEYGGSGMNYLAYVIALEEISRGCASVGCIMSVQNSLFFTPLLKYGSSAQINAYLGPFLTGEKLGCFALSEPGNGSDAGAASTMAKREDSSWMLNGTKVRKILYK</sequence>
<dbReference type="InterPro" id="IPR046373">
    <property type="entry name" value="Acyl-CoA_Oxase/DH_mid-dom_sf"/>
</dbReference>
<protein>
    <recommendedName>
        <fullName evidence="6">Acyl-CoA dehydrogenase/oxidase N-terminal domain-containing protein</fullName>
    </recommendedName>
</protein>
<dbReference type="EMBL" id="UZAN01055744">
    <property type="protein sequence ID" value="VDP90979.1"/>
    <property type="molecule type" value="Genomic_DNA"/>
</dbReference>
<name>A0A3P8L786_9TREM</name>
<evidence type="ECO:0000256" key="1">
    <source>
        <dbReference type="ARBA" id="ARBA00001974"/>
    </source>
</evidence>
<dbReference type="InterPro" id="IPR006089">
    <property type="entry name" value="Acyl-CoA_DH_CS"/>
</dbReference>
<reference evidence="7 8" key="1">
    <citation type="submission" date="2018-11" db="EMBL/GenBank/DDBJ databases">
        <authorList>
            <consortium name="Pathogen Informatics"/>
        </authorList>
    </citation>
    <scope>NUCLEOTIDE SEQUENCE [LARGE SCALE GENOMIC DNA]</scope>
    <source>
        <strain evidence="7 8">Egypt</strain>
    </source>
</reference>